<dbReference type="Pfam" id="PF02446">
    <property type="entry name" value="Glyco_hydro_77"/>
    <property type="match status" value="1"/>
</dbReference>
<keyword evidence="4" id="KW-0328">Glycosyltransferase</keyword>
<dbReference type="EC" id="2.4.1.25" evidence="3"/>
<evidence type="ECO:0000313" key="9">
    <source>
        <dbReference type="EMBL" id="KAJ6849900.1"/>
    </source>
</evidence>
<evidence type="ECO:0000313" key="10">
    <source>
        <dbReference type="Proteomes" id="UP001140949"/>
    </source>
</evidence>
<keyword evidence="6" id="KW-0119">Carbohydrate metabolism</keyword>
<dbReference type="SUPFAM" id="SSF51445">
    <property type="entry name" value="(Trans)glycosidases"/>
    <property type="match status" value="1"/>
</dbReference>
<dbReference type="EMBL" id="JANAVB010003398">
    <property type="protein sequence ID" value="KAJ6849900.1"/>
    <property type="molecule type" value="Genomic_DNA"/>
</dbReference>
<comment type="catalytic activity">
    <reaction evidence="1">
        <text>Transfers a segment of a (1-&gt;4)-alpha-D-glucan to a new position in an acceptor, which may be glucose or a (1-&gt;4)-alpha-D-glucan.</text>
        <dbReference type="EC" id="2.4.1.25"/>
    </reaction>
</comment>
<comment type="caution">
    <text evidence="9">The sequence shown here is derived from an EMBL/GenBank/DDBJ whole genome shotgun (WGS) entry which is preliminary data.</text>
</comment>
<evidence type="ECO:0000256" key="8">
    <source>
        <dbReference type="ARBA" id="ARBA00031501"/>
    </source>
</evidence>
<dbReference type="Proteomes" id="UP001140949">
    <property type="component" value="Unassembled WGS sequence"/>
</dbReference>
<evidence type="ECO:0000256" key="7">
    <source>
        <dbReference type="ARBA" id="ARBA00031423"/>
    </source>
</evidence>
<sequence length="130" mass="14598">MFGKWKAGPGKAFFDAISKAVEKIDLIAEDLGVITEDVVQLRKSIRAHGMAVLQSPICGSDNPHLPHNHEQYQVVYTGTHDNDTTVGWWANLKQEERQTVSVLIACCKESRIWSLMSKRVFLLLVRPAPL</sequence>
<reference evidence="9" key="1">
    <citation type="journal article" date="2023" name="GigaByte">
        <title>Genome assembly of the bearded iris, Iris pallida Lam.</title>
        <authorList>
            <person name="Bruccoleri R.E."/>
            <person name="Oakeley E.J."/>
            <person name="Faust A.M.E."/>
            <person name="Altorfer M."/>
            <person name="Dessus-Babus S."/>
            <person name="Burckhardt D."/>
            <person name="Oertli M."/>
            <person name="Naumann U."/>
            <person name="Petersen F."/>
            <person name="Wong J."/>
        </authorList>
    </citation>
    <scope>NUCLEOTIDE SEQUENCE</scope>
    <source>
        <strain evidence="9">GSM-AAB239-AS_SAM_17_03QT</strain>
    </source>
</reference>
<comment type="similarity">
    <text evidence="2">Belongs to the disproportionating enzyme family.</text>
</comment>
<dbReference type="Gene3D" id="3.20.20.80">
    <property type="entry name" value="Glycosidases"/>
    <property type="match status" value="1"/>
</dbReference>
<dbReference type="GO" id="GO:0004134">
    <property type="term" value="F:4-alpha-glucanotransferase activity"/>
    <property type="evidence" value="ECO:0007669"/>
    <property type="project" value="UniProtKB-EC"/>
</dbReference>
<protein>
    <recommendedName>
        <fullName evidence="3">4-alpha-glucanotransferase</fullName>
        <ecNumber evidence="3">2.4.1.25</ecNumber>
    </recommendedName>
    <alternativeName>
        <fullName evidence="7">Amylomaltase</fullName>
    </alternativeName>
    <alternativeName>
        <fullName evidence="8">Disproportionating enzyme</fullName>
    </alternativeName>
</protein>
<dbReference type="PANTHER" id="PTHR32438:SF5">
    <property type="entry name" value="4-ALPHA-GLUCANOTRANSFERASE DPE1, CHLOROPLASTIC_AMYLOPLASTIC"/>
    <property type="match status" value="1"/>
</dbReference>
<dbReference type="GO" id="GO:0005975">
    <property type="term" value="P:carbohydrate metabolic process"/>
    <property type="evidence" value="ECO:0007669"/>
    <property type="project" value="InterPro"/>
</dbReference>
<keyword evidence="5" id="KW-0808">Transferase</keyword>
<dbReference type="InterPro" id="IPR003385">
    <property type="entry name" value="Glyco_hydro_77"/>
</dbReference>
<organism evidence="9 10">
    <name type="scientific">Iris pallida</name>
    <name type="common">Sweet iris</name>
    <dbReference type="NCBI Taxonomy" id="29817"/>
    <lineage>
        <taxon>Eukaryota</taxon>
        <taxon>Viridiplantae</taxon>
        <taxon>Streptophyta</taxon>
        <taxon>Embryophyta</taxon>
        <taxon>Tracheophyta</taxon>
        <taxon>Spermatophyta</taxon>
        <taxon>Magnoliopsida</taxon>
        <taxon>Liliopsida</taxon>
        <taxon>Asparagales</taxon>
        <taxon>Iridaceae</taxon>
        <taxon>Iridoideae</taxon>
        <taxon>Irideae</taxon>
        <taxon>Iris</taxon>
    </lineage>
</organism>
<evidence type="ECO:0000256" key="4">
    <source>
        <dbReference type="ARBA" id="ARBA00022676"/>
    </source>
</evidence>
<proteinExistence type="inferred from homology"/>
<dbReference type="InterPro" id="IPR017853">
    <property type="entry name" value="GH"/>
</dbReference>
<evidence type="ECO:0000256" key="6">
    <source>
        <dbReference type="ARBA" id="ARBA00023277"/>
    </source>
</evidence>
<dbReference type="PANTHER" id="PTHR32438">
    <property type="entry name" value="4-ALPHA-GLUCANOTRANSFERASE DPE1, CHLOROPLASTIC/AMYLOPLASTIC"/>
    <property type="match status" value="1"/>
</dbReference>
<evidence type="ECO:0000256" key="3">
    <source>
        <dbReference type="ARBA" id="ARBA00012560"/>
    </source>
</evidence>
<evidence type="ECO:0000256" key="2">
    <source>
        <dbReference type="ARBA" id="ARBA00005684"/>
    </source>
</evidence>
<dbReference type="AlphaFoldDB" id="A0AAX6I9A5"/>
<reference evidence="9" key="2">
    <citation type="submission" date="2023-04" db="EMBL/GenBank/DDBJ databases">
        <authorList>
            <person name="Bruccoleri R.E."/>
            <person name="Oakeley E.J."/>
            <person name="Faust A.-M."/>
            <person name="Dessus-Babus S."/>
            <person name="Altorfer M."/>
            <person name="Burckhardt D."/>
            <person name="Oertli M."/>
            <person name="Naumann U."/>
            <person name="Petersen F."/>
            <person name="Wong J."/>
        </authorList>
    </citation>
    <scope>NUCLEOTIDE SEQUENCE</scope>
    <source>
        <strain evidence="9">GSM-AAB239-AS_SAM_17_03QT</strain>
        <tissue evidence="9">Leaf</tissue>
    </source>
</reference>
<gene>
    <name evidence="9" type="ORF">M6B38_268750</name>
</gene>
<evidence type="ECO:0000256" key="5">
    <source>
        <dbReference type="ARBA" id="ARBA00022679"/>
    </source>
</evidence>
<evidence type="ECO:0000256" key="1">
    <source>
        <dbReference type="ARBA" id="ARBA00000439"/>
    </source>
</evidence>
<keyword evidence="10" id="KW-1185">Reference proteome</keyword>
<accession>A0AAX6I9A5</accession>
<name>A0AAX6I9A5_IRIPA</name>